<comment type="cofactor">
    <cofactor evidence="1">
        <name>FAD</name>
        <dbReference type="ChEBI" id="CHEBI:57692"/>
    </cofactor>
</comment>
<dbReference type="InterPro" id="IPR009100">
    <property type="entry name" value="AcylCoA_DH/oxidase_NM_dom_sf"/>
</dbReference>
<dbReference type="InterPro" id="IPR013786">
    <property type="entry name" value="AcylCoA_DH/ox_N"/>
</dbReference>
<evidence type="ECO:0000256" key="4">
    <source>
        <dbReference type="ARBA" id="ARBA00022827"/>
    </source>
</evidence>
<keyword evidence="5" id="KW-0560">Oxidoreductase</keyword>
<dbReference type="EMBL" id="QPJK01000002">
    <property type="protein sequence ID" value="RCW74005.1"/>
    <property type="molecule type" value="Genomic_DNA"/>
</dbReference>
<evidence type="ECO:0000256" key="2">
    <source>
        <dbReference type="ARBA" id="ARBA00009347"/>
    </source>
</evidence>
<feature type="domain" description="Acyl-CoA dehydrogenase/oxidase C-terminal" evidence="6">
    <location>
        <begin position="228"/>
        <end position="367"/>
    </location>
</feature>
<dbReference type="Gene3D" id="1.10.540.10">
    <property type="entry name" value="Acyl-CoA dehydrogenase/oxidase, N-terminal domain"/>
    <property type="match status" value="1"/>
</dbReference>
<dbReference type="Gene3D" id="1.20.140.10">
    <property type="entry name" value="Butyryl-CoA Dehydrogenase, subunit A, domain 3"/>
    <property type="match status" value="1"/>
</dbReference>
<gene>
    <name evidence="9" type="ORF">DES41_102322</name>
</gene>
<dbReference type="Pfam" id="PF00441">
    <property type="entry name" value="Acyl-CoA_dh_1"/>
    <property type="match status" value="1"/>
</dbReference>
<sequence length="371" mass="38837">MNFELSDEQQQLADSVRKYLATHYGFEQRQAIVGSASGHSDATWHALAEMGLTAIALPEADGGFGGGALDLMPVMEALGEALVVEPLLDSIVAGRLVAQAGTAAQRAALLPGLADGTAALTLAYLEPGRRYAQAPEATTTRSAGDGWVLDGAKSVVVGAASAARLIVSARTDAGASLFIVDPRAAGVSLNPSRTVDGLRVADVAFAGVQLGKDALLGDAGAAQPHIDEALDFACALQCADAIGAMRHAHEATLEYTKARKQFGTAIASFQVLQHRMVEMLITFEQARSMAILAAARVDGATDAAQRRRAVSAAKVKIADAARLISQESVQLHGGMGMTEELKVSHTFRRLTMAGLRFGDADHHLERFAQAD</sequence>
<feature type="domain" description="Acyl-CoA oxidase/dehydrogenase middle" evidence="7">
    <location>
        <begin position="133"/>
        <end position="202"/>
    </location>
</feature>
<name>A0A368Y1N2_9BURK</name>
<evidence type="ECO:0000259" key="8">
    <source>
        <dbReference type="Pfam" id="PF02771"/>
    </source>
</evidence>
<dbReference type="PANTHER" id="PTHR43884:SF20">
    <property type="entry name" value="ACYL-COA DEHYDROGENASE FADE28"/>
    <property type="match status" value="1"/>
</dbReference>
<dbReference type="InterPro" id="IPR037069">
    <property type="entry name" value="AcylCoA_DH/ox_N_sf"/>
</dbReference>
<dbReference type="Gene3D" id="2.40.110.10">
    <property type="entry name" value="Butyryl-CoA Dehydrogenase, subunit A, domain 2"/>
    <property type="match status" value="1"/>
</dbReference>
<organism evidence="9 10">
    <name type="scientific">Pseudorhodoferax soli</name>
    <dbReference type="NCBI Taxonomy" id="545864"/>
    <lineage>
        <taxon>Bacteria</taxon>
        <taxon>Pseudomonadati</taxon>
        <taxon>Pseudomonadota</taxon>
        <taxon>Betaproteobacteria</taxon>
        <taxon>Burkholderiales</taxon>
        <taxon>Comamonadaceae</taxon>
    </lineage>
</organism>
<reference evidence="9 10" key="1">
    <citation type="submission" date="2018-07" db="EMBL/GenBank/DDBJ databases">
        <title>Genomic Encyclopedia of Type Strains, Phase IV (KMG-IV): sequencing the most valuable type-strain genomes for metagenomic binning, comparative biology and taxonomic classification.</title>
        <authorList>
            <person name="Goeker M."/>
        </authorList>
    </citation>
    <scope>NUCLEOTIDE SEQUENCE [LARGE SCALE GENOMIC DNA]</scope>
    <source>
        <strain evidence="9 10">DSM 21634</strain>
    </source>
</reference>
<dbReference type="OrthoDB" id="9770681at2"/>
<evidence type="ECO:0000256" key="5">
    <source>
        <dbReference type="ARBA" id="ARBA00023002"/>
    </source>
</evidence>
<dbReference type="InterPro" id="IPR009075">
    <property type="entry name" value="AcylCo_DH/oxidase_C"/>
</dbReference>
<dbReference type="Pfam" id="PF02771">
    <property type="entry name" value="Acyl-CoA_dh_N"/>
    <property type="match status" value="1"/>
</dbReference>
<dbReference type="Proteomes" id="UP000252884">
    <property type="component" value="Unassembled WGS sequence"/>
</dbReference>
<evidence type="ECO:0000259" key="7">
    <source>
        <dbReference type="Pfam" id="PF02770"/>
    </source>
</evidence>
<keyword evidence="3" id="KW-0285">Flavoprotein</keyword>
<protein>
    <submittedName>
        <fullName evidence="9">Acyl-CoA dehydrogenase</fullName>
    </submittedName>
</protein>
<accession>A0A368Y1N2</accession>
<keyword evidence="4" id="KW-0274">FAD</keyword>
<dbReference type="GO" id="GO:0050660">
    <property type="term" value="F:flavin adenine dinucleotide binding"/>
    <property type="evidence" value="ECO:0007669"/>
    <property type="project" value="InterPro"/>
</dbReference>
<evidence type="ECO:0000256" key="3">
    <source>
        <dbReference type="ARBA" id="ARBA00022630"/>
    </source>
</evidence>
<dbReference type="InterPro" id="IPR046373">
    <property type="entry name" value="Acyl-CoA_Oxase/DH_mid-dom_sf"/>
</dbReference>
<proteinExistence type="inferred from homology"/>
<feature type="domain" description="Acyl-CoA dehydrogenase/oxidase N-terminal" evidence="8">
    <location>
        <begin position="6"/>
        <end position="116"/>
    </location>
</feature>
<dbReference type="InterPro" id="IPR036250">
    <property type="entry name" value="AcylCo_DH-like_C"/>
</dbReference>
<evidence type="ECO:0000313" key="10">
    <source>
        <dbReference type="Proteomes" id="UP000252884"/>
    </source>
</evidence>
<keyword evidence="10" id="KW-1185">Reference proteome</keyword>
<dbReference type="SUPFAM" id="SSF56645">
    <property type="entry name" value="Acyl-CoA dehydrogenase NM domain-like"/>
    <property type="match status" value="1"/>
</dbReference>
<dbReference type="SUPFAM" id="SSF47203">
    <property type="entry name" value="Acyl-CoA dehydrogenase C-terminal domain-like"/>
    <property type="match status" value="1"/>
</dbReference>
<comment type="caution">
    <text evidence="9">The sequence shown here is derived from an EMBL/GenBank/DDBJ whole genome shotgun (WGS) entry which is preliminary data.</text>
</comment>
<dbReference type="InterPro" id="IPR006091">
    <property type="entry name" value="Acyl-CoA_Oxase/DH_mid-dom"/>
</dbReference>
<evidence type="ECO:0000313" key="9">
    <source>
        <dbReference type="EMBL" id="RCW74005.1"/>
    </source>
</evidence>
<dbReference type="PANTHER" id="PTHR43884">
    <property type="entry name" value="ACYL-COA DEHYDROGENASE"/>
    <property type="match status" value="1"/>
</dbReference>
<dbReference type="AlphaFoldDB" id="A0A368Y1N2"/>
<dbReference type="RefSeq" id="WP_114467151.1">
    <property type="nucleotide sequence ID" value="NZ_QPJK01000002.1"/>
</dbReference>
<evidence type="ECO:0000259" key="6">
    <source>
        <dbReference type="Pfam" id="PF00441"/>
    </source>
</evidence>
<comment type="similarity">
    <text evidence="2">Belongs to the acyl-CoA dehydrogenase family.</text>
</comment>
<dbReference type="GO" id="GO:0003995">
    <property type="term" value="F:acyl-CoA dehydrogenase activity"/>
    <property type="evidence" value="ECO:0007669"/>
    <property type="project" value="TreeGrafter"/>
</dbReference>
<dbReference type="Pfam" id="PF02770">
    <property type="entry name" value="Acyl-CoA_dh_M"/>
    <property type="match status" value="1"/>
</dbReference>
<dbReference type="CDD" id="cd00567">
    <property type="entry name" value="ACAD"/>
    <property type="match status" value="1"/>
</dbReference>
<evidence type="ECO:0000256" key="1">
    <source>
        <dbReference type="ARBA" id="ARBA00001974"/>
    </source>
</evidence>